<evidence type="ECO:0000256" key="1">
    <source>
        <dbReference type="SAM" id="Phobius"/>
    </source>
</evidence>
<proteinExistence type="predicted"/>
<feature type="transmembrane region" description="Helical" evidence="1">
    <location>
        <begin position="50"/>
        <end position="69"/>
    </location>
</feature>
<keyword evidence="1" id="KW-0472">Membrane</keyword>
<evidence type="ECO:0008006" key="4">
    <source>
        <dbReference type="Google" id="ProtNLM"/>
    </source>
</evidence>
<dbReference type="AlphaFoldDB" id="A0A7X4KPZ9"/>
<dbReference type="EMBL" id="WWCU01000027">
    <property type="protein sequence ID" value="MYN09791.1"/>
    <property type="molecule type" value="Genomic_DNA"/>
</dbReference>
<evidence type="ECO:0000313" key="3">
    <source>
        <dbReference type="Proteomes" id="UP000450676"/>
    </source>
</evidence>
<feature type="transmembrane region" description="Helical" evidence="1">
    <location>
        <begin position="176"/>
        <end position="199"/>
    </location>
</feature>
<feature type="transmembrane region" description="Helical" evidence="1">
    <location>
        <begin position="258"/>
        <end position="274"/>
    </location>
</feature>
<dbReference type="Proteomes" id="UP000450676">
    <property type="component" value="Unassembled WGS sequence"/>
</dbReference>
<keyword evidence="1" id="KW-1133">Transmembrane helix</keyword>
<accession>A0A7X4KPZ9</accession>
<feature type="transmembrane region" description="Helical" evidence="1">
    <location>
        <begin position="312"/>
        <end position="332"/>
    </location>
</feature>
<name>A0A7X4KPZ9_9BURK</name>
<organism evidence="2 3">
    <name type="scientific">Pseudoduganella aquatica</name>
    <dbReference type="NCBI Taxonomy" id="2660641"/>
    <lineage>
        <taxon>Bacteria</taxon>
        <taxon>Pseudomonadati</taxon>
        <taxon>Pseudomonadota</taxon>
        <taxon>Betaproteobacteria</taxon>
        <taxon>Burkholderiales</taxon>
        <taxon>Oxalobacteraceae</taxon>
        <taxon>Telluria group</taxon>
        <taxon>Pseudoduganella</taxon>
    </lineage>
</organism>
<dbReference type="GO" id="GO:0005886">
    <property type="term" value="C:plasma membrane"/>
    <property type="evidence" value="ECO:0007669"/>
    <property type="project" value="InterPro"/>
</dbReference>
<sequence length="339" mass="34812">MLRHIFNTVTTAFLAMAIAMRLGLPAPQIAMVCVFIVMQPQARQVFAKGYHRMLGTIGGALAAWAMAAMAPQSPAHFLAAVGVWVALFTAIAAFHSQLTAYSLLLTGYTPILIAIPMALDAGHIATSAASRLAEVALGIVCASAVAYASSRWPGKGAPQASAPAVRPASPALPTKAASASLAGLHPAIAMAAMGTLWLATSWRGGPMATLNATVNCALVALAAQPVRASLQMTWGTLLAVAAGLALQLSYPYLPLSPYLLYAPALALGAWMTGRPESLAQGLGYSITLCMLGYPGGSLVGGDGGGAQYLYDAAGLSLSVLVQTAVCAVLWPLRQRTVPT</sequence>
<feature type="transmembrane region" description="Helical" evidence="1">
    <location>
        <begin position="281"/>
        <end position="300"/>
    </location>
</feature>
<dbReference type="InterPro" id="IPR006726">
    <property type="entry name" value="PHBA_efflux_AaeB/fusaric-R"/>
</dbReference>
<dbReference type="RefSeq" id="WP_161074090.1">
    <property type="nucleotide sequence ID" value="NZ_WWCU01000027.1"/>
</dbReference>
<protein>
    <recommendedName>
        <fullName evidence="4">FUSC family protein</fullName>
    </recommendedName>
</protein>
<evidence type="ECO:0000313" key="2">
    <source>
        <dbReference type="EMBL" id="MYN09791.1"/>
    </source>
</evidence>
<dbReference type="Pfam" id="PF04632">
    <property type="entry name" value="FUSC"/>
    <property type="match status" value="2"/>
</dbReference>
<gene>
    <name evidence="2" type="ORF">GTP77_20935</name>
</gene>
<feature type="transmembrane region" description="Helical" evidence="1">
    <location>
        <begin position="12"/>
        <end position="38"/>
    </location>
</feature>
<keyword evidence="3" id="KW-1185">Reference proteome</keyword>
<feature type="transmembrane region" description="Helical" evidence="1">
    <location>
        <begin position="101"/>
        <end position="119"/>
    </location>
</feature>
<reference evidence="2 3" key="1">
    <citation type="submission" date="2019-12" db="EMBL/GenBank/DDBJ databases">
        <title>Novel species isolated from a subtropical stream in China.</title>
        <authorList>
            <person name="Lu H."/>
        </authorList>
    </citation>
    <scope>NUCLEOTIDE SEQUENCE [LARGE SCALE GENOMIC DNA]</scope>
    <source>
        <strain evidence="2 3">FT127W</strain>
    </source>
</reference>
<dbReference type="GO" id="GO:0022857">
    <property type="term" value="F:transmembrane transporter activity"/>
    <property type="evidence" value="ECO:0007669"/>
    <property type="project" value="InterPro"/>
</dbReference>
<keyword evidence="1" id="KW-0812">Transmembrane</keyword>
<feature type="transmembrane region" description="Helical" evidence="1">
    <location>
        <begin position="75"/>
        <end position="94"/>
    </location>
</feature>
<comment type="caution">
    <text evidence="2">The sequence shown here is derived from an EMBL/GenBank/DDBJ whole genome shotgun (WGS) entry which is preliminary data.</text>
</comment>